<keyword evidence="6" id="KW-1185">Reference proteome</keyword>
<reference evidence="5 6" key="1">
    <citation type="submission" date="2023-07" db="EMBL/GenBank/DDBJ databases">
        <title>Sorghum-associated microbial communities from plants grown in Nebraska, USA.</title>
        <authorList>
            <person name="Schachtman D."/>
        </authorList>
    </citation>
    <scope>NUCLEOTIDE SEQUENCE [LARGE SCALE GENOMIC DNA]</scope>
    <source>
        <strain evidence="5 6">584</strain>
    </source>
</reference>
<feature type="compositionally biased region" description="Low complexity" evidence="2">
    <location>
        <begin position="72"/>
        <end position="87"/>
    </location>
</feature>
<dbReference type="SUPFAM" id="SSF69318">
    <property type="entry name" value="Integrin alpha N-terminal domain"/>
    <property type="match status" value="1"/>
</dbReference>
<sequence>MTGFVGLRLAAVSLLSLTMVTAGWGARGQEAASGPEPLVPEVVAPASGDGEQPAAAESADTPSDKSEAPAGPSQAEPSAAMAAASVPEDPVENQLSLPALEAAPTDASSNGSYSTSVSIDVPGFHGIEPKLRLVYGSSGGAGPGDFYAGFVGLKWGLGGLPVADMATRNGGVPRFSSGTAMNVFRLDGQELLACAGVAAGASASCAAGGTYTTRWESYRKIETGGGWIATSTDGTRSIFTKFEPVGYRWLLTRVLDVDGNAVDYEYDAGPGLPAGTACGQLPDGTDTQRSCWPSRISYGNVEIKFVAEGAQTAVKATGRGMARLGTLLRRIEVRVNTGTTAQPALQPLRAYALNYETRIGAPRLTSVQQFGRDWQGLALQPYVFKYNTDANQAFLKVDHAGPLGSSSLSYGDFDGDGREDVLEVIQDYLEGTYSCQADIWLSRRAANGDDILVGAGVTYPNGTTAFNCATTDTRLDSIRVGDFNGDGRSDLVMVTPRKALVYLSRFTNGTVSFGGVPIDISPAADVDGKDVVLGDIDGNGRTALLVLSRAKVFRLDLNGTTASDEPLVLGDLDPTTDQVLGMLDANGDGKQELLAVHVTAGTGTDQYNLYGYWNKTLNTMSTNLLGEFGSSFKTYAFGDFNGDGAVDVARMDSAGTILPFLSNGTLFAGQGSLLVPGACSNCRVVAGDVDGDGRSELIAANAGGQSIIYTLQNGGTWTSQTIATPDVRLAGDVNGDGMADLMYVKTGNLGVQYSTGHVPDLLTNVTNPIGGSTVVAYEPSTKWLNGNLPFVVQTVVSTTASDGRTGGVTATTSFAYEGGAWDASERQFLGFRTATVTLPKLANEAQGPRRRYTYKQSLASAGRIEHVEYIDGPVATERVLREGLEEYQEQTSPPYRSRSVASESWDRYGTTVLKTRTERSFDVYGNVIQVRELGRHGDTVSDGDERTTTRNYVPNTDAYIVDRPQNEAVTVPGNTNALRYVRYRYDGGVTPTKGHLTEQNVEVRAAPGAPLLALPAKRFEYYPNGNPKATIDELGNRTEITYDTAFQLLPVEVKNALGQKTKTDWAPSGACLKPGTTTDVNDQVTTTTYDALCRPERVDRPDGSHTKWVYYFFGDPNKQHVDIRTGTDADELYTQAQFDGFGRSWRTYREGPLASTRIVTTRSYDARGNVSAESQPYYDNAAVYQTTHLYDSLNREIETRIPDTPNDALIRTTIASSEVSFDKVTVTDPFNRPTTTHRDAYGRTVRVDRYTGPAPTPLATTKYSWDPLGQLVGLTDPINAAWIYVYDTAGRRTQQKDPDLGTWNFTYYDDGSPKTQTDALQTVTALEYDALRRVTKKTVTLDQASSGDVTSFYYDEGFTEGSASFYQKGRLTRQVNATGRQCFGYDLAGRLVVQKWTLWPGSPLADNCSTDTVAGFRLVTRYDGLGRVSGKAYPDGDTVGTSGSPWQYDAAGRLSSIPGAVTEMSYDAAGRPTAARYANDVQSAWTWSQTRGWLDSMTISAGSTVRFKAVYTRDLVGRMKTSTIAEDGTDKESWTYGYSFMDQLAAAANSKDASRNQTFAYNPGDNITAGPAGNYVYPTAANAPQPHAPTSVNGQALQWDANGNLKSGRGRWFSWDGENRPTEIRLGALPTAPKVVFAYGPDGSRWKKTAPTPGATGCSAQPPAAVTYSFGSELELQYRSTCVSGNWSTTSSWIKYVSGGVKRVTTGGTTTTLFLHGDNQGSTRLVTKAGGAVEERSTYAPYGAQRQTPAVTATTTESQGYIGQRDDPETGVDPTTGAADPEAGLLYLNARYYDPVIGRFISPDWWDPTDPGVGTNRYAYAGNDPINGSDPTGHCKGGECNDTDGSDSGWGSGGGLKDGNYANGEYTGASETLQDAYDAMRGRINVRLGGGALPIKVAVSPDLAIGLFRHFTTKEMALWHAIFGDALNTSGIRVGWTDKLPDDVAMQYSVDPMLGAQIQTTGAYYSNDYASFASKDNKRMRDSDIARTRSMVHELTHAYQDQNGSLSDGNAAQFLHFDCYRDCSAAVKKQMYSYSFDMSWNDMYPEQKAEFVADSFMAITGNVQFPSIATFESYRVNLPAGFYRD</sequence>
<dbReference type="Gene3D" id="2.130.10.130">
    <property type="entry name" value="Integrin alpha, N-terminal"/>
    <property type="match status" value="2"/>
</dbReference>
<dbReference type="InterPro" id="IPR013517">
    <property type="entry name" value="FG-GAP"/>
</dbReference>
<evidence type="ECO:0000259" key="4">
    <source>
        <dbReference type="Pfam" id="PF12256"/>
    </source>
</evidence>
<feature type="domain" description="Insecticide toxin TcdB middle/N-terminal" evidence="4">
    <location>
        <begin position="721"/>
        <end position="844"/>
    </location>
</feature>
<evidence type="ECO:0000256" key="1">
    <source>
        <dbReference type="ARBA" id="ARBA00022729"/>
    </source>
</evidence>
<dbReference type="InterPro" id="IPR022045">
    <property type="entry name" value="TcdB_toxin_mid/N"/>
</dbReference>
<dbReference type="InterPro" id="IPR006530">
    <property type="entry name" value="YD"/>
</dbReference>
<dbReference type="InterPro" id="IPR050708">
    <property type="entry name" value="T6SS_VgrG/RHS"/>
</dbReference>
<feature type="region of interest" description="Disordered" evidence="2">
    <location>
        <begin position="28"/>
        <end position="91"/>
    </location>
</feature>
<feature type="compositionally biased region" description="Polar residues" evidence="2">
    <location>
        <begin position="1746"/>
        <end position="1761"/>
    </location>
</feature>
<comment type="caution">
    <text evidence="5">The sequence shown here is derived from an EMBL/GenBank/DDBJ whole genome shotgun (WGS) entry which is preliminary data.</text>
</comment>
<dbReference type="NCBIfam" id="TIGR01643">
    <property type="entry name" value="YD_repeat_2x"/>
    <property type="match status" value="1"/>
</dbReference>
<dbReference type="RefSeq" id="WP_309795614.1">
    <property type="nucleotide sequence ID" value="NZ_JAVDPW010000005.1"/>
</dbReference>
<feature type="compositionally biased region" description="Low complexity" evidence="2">
    <location>
        <begin position="35"/>
        <end position="46"/>
    </location>
</feature>
<dbReference type="EMBL" id="JAVDPW010000005">
    <property type="protein sequence ID" value="MDR6290855.1"/>
    <property type="molecule type" value="Genomic_DNA"/>
</dbReference>
<evidence type="ECO:0000256" key="2">
    <source>
        <dbReference type="SAM" id="MobiDB-lite"/>
    </source>
</evidence>
<keyword evidence="1 3" id="KW-0732">Signal</keyword>
<feature type="region of interest" description="Disordered" evidence="2">
    <location>
        <begin position="1828"/>
        <end position="1852"/>
    </location>
</feature>
<dbReference type="Pfam" id="PF05593">
    <property type="entry name" value="RHS_repeat"/>
    <property type="match status" value="2"/>
</dbReference>
<dbReference type="InterPro" id="IPR031325">
    <property type="entry name" value="RHS_repeat"/>
</dbReference>
<dbReference type="Proteomes" id="UP001262410">
    <property type="component" value="Unassembled WGS sequence"/>
</dbReference>
<dbReference type="Pfam" id="PF13517">
    <property type="entry name" value="FG-GAP_3"/>
    <property type="match status" value="1"/>
</dbReference>
<proteinExistence type="predicted"/>
<feature type="signal peptide" evidence="3">
    <location>
        <begin position="1"/>
        <end position="22"/>
    </location>
</feature>
<evidence type="ECO:0000313" key="6">
    <source>
        <dbReference type="Proteomes" id="UP001262410"/>
    </source>
</evidence>
<dbReference type="PANTHER" id="PTHR32305">
    <property type="match status" value="1"/>
</dbReference>
<feature type="chain" id="PRO_5046667113" evidence="3">
    <location>
        <begin position="23"/>
        <end position="2085"/>
    </location>
</feature>
<gene>
    <name evidence="5" type="ORF">E9232_003381</name>
</gene>
<dbReference type="NCBIfam" id="TIGR03696">
    <property type="entry name" value="Rhs_assc_core"/>
    <property type="match status" value="1"/>
</dbReference>
<feature type="region of interest" description="Disordered" evidence="2">
    <location>
        <begin position="1746"/>
        <end position="1778"/>
    </location>
</feature>
<dbReference type="InterPro" id="IPR022385">
    <property type="entry name" value="Rhs_assc_core"/>
</dbReference>
<dbReference type="Gene3D" id="2.180.10.10">
    <property type="entry name" value="RHS repeat-associated core"/>
    <property type="match status" value="2"/>
</dbReference>
<evidence type="ECO:0000313" key="5">
    <source>
        <dbReference type="EMBL" id="MDR6290855.1"/>
    </source>
</evidence>
<protein>
    <submittedName>
        <fullName evidence="5">RHS repeat-associated protein</fullName>
    </submittedName>
</protein>
<evidence type="ECO:0000256" key="3">
    <source>
        <dbReference type="SAM" id="SignalP"/>
    </source>
</evidence>
<name>A0ABU1JQF6_9PROT</name>
<dbReference type="PANTHER" id="PTHR32305:SF15">
    <property type="entry name" value="PROTEIN RHSA-RELATED"/>
    <property type="match status" value="1"/>
</dbReference>
<dbReference type="InterPro" id="IPR028994">
    <property type="entry name" value="Integrin_alpha_N"/>
</dbReference>
<dbReference type="Pfam" id="PF12256">
    <property type="entry name" value="TcdB_toxin_midN"/>
    <property type="match status" value="1"/>
</dbReference>
<organism evidence="5 6">
    <name type="scientific">Inquilinus ginsengisoli</name>
    <dbReference type="NCBI Taxonomy" id="363840"/>
    <lineage>
        <taxon>Bacteria</taxon>
        <taxon>Pseudomonadati</taxon>
        <taxon>Pseudomonadota</taxon>
        <taxon>Alphaproteobacteria</taxon>
        <taxon>Rhodospirillales</taxon>
        <taxon>Rhodospirillaceae</taxon>
        <taxon>Inquilinus</taxon>
    </lineage>
</organism>
<accession>A0ABU1JQF6</accession>